<dbReference type="EMBL" id="JBGUAW010000042">
    <property type="protein sequence ID" value="MFA9462648.1"/>
    <property type="molecule type" value="Genomic_DNA"/>
</dbReference>
<evidence type="ECO:0000313" key="7">
    <source>
        <dbReference type="EMBL" id="MFA9462648.1"/>
    </source>
</evidence>
<dbReference type="SUPFAM" id="SSF75011">
    <property type="entry name" value="3-carboxy-cis,cis-mucoante lactonizing enzyme"/>
    <property type="match status" value="1"/>
</dbReference>
<sequence>EYADGFGYDIRAMPRRNAMFTSSFTGWSNYMMDLRKLLKDKEAMKEFGNQVTVWDLHAREPEKVLDVPGAPLELRPALNADHDWMFTSTALTSKLWLIFLDDNNEWQAEAVGNIGDPKDIPLPVDIAIAENDTRLWVDTFGDGHTRLYDITDPHNPELVYKKKIGEQVNMVSPSWDGNRVYFTTSLLSKWDKEGRKNDQFFKAYHWTGEKLAHQFTIDFREQQLGRAHLMRFGDEALYARQDGGDRTPVASRCDLPGQPG</sequence>
<comment type="pathway">
    <text evidence="1">Organosulfur degradation.</text>
</comment>
<keyword evidence="8" id="KW-1185">Reference proteome</keyword>
<dbReference type="PANTHER" id="PTHR23300:SF0">
    <property type="entry name" value="METHANETHIOL OXIDASE"/>
    <property type="match status" value="1"/>
</dbReference>
<evidence type="ECO:0000256" key="4">
    <source>
        <dbReference type="ARBA" id="ARBA00015601"/>
    </source>
</evidence>
<dbReference type="PANTHER" id="PTHR23300">
    <property type="entry name" value="METHANETHIOL OXIDASE"/>
    <property type="match status" value="1"/>
</dbReference>
<protein>
    <recommendedName>
        <fullName evidence="4">Methanethiol oxidase</fullName>
        <ecNumber evidence="3">1.8.3.4</ecNumber>
    </recommendedName>
</protein>
<feature type="non-terminal residue" evidence="7">
    <location>
        <position position="260"/>
    </location>
</feature>
<comment type="similarity">
    <text evidence="2">Belongs to the selenium-binding protein family.</text>
</comment>
<dbReference type="Pfam" id="PF05694">
    <property type="entry name" value="SBP56"/>
    <property type="match status" value="1"/>
</dbReference>
<evidence type="ECO:0000313" key="8">
    <source>
        <dbReference type="Proteomes" id="UP001575181"/>
    </source>
</evidence>
<dbReference type="InterPro" id="IPR015943">
    <property type="entry name" value="WD40/YVTN_repeat-like_dom_sf"/>
</dbReference>
<comment type="caution">
    <text evidence="7">The sequence shown here is derived from an EMBL/GenBank/DDBJ whole genome shotgun (WGS) entry which is preliminary data.</text>
</comment>
<feature type="non-terminal residue" evidence="7">
    <location>
        <position position="1"/>
    </location>
</feature>
<dbReference type="EC" id="1.8.3.4" evidence="3"/>
<proteinExistence type="inferred from homology"/>
<dbReference type="Proteomes" id="UP001575181">
    <property type="component" value="Unassembled WGS sequence"/>
</dbReference>
<name>A0ABV4TZF7_9GAMM</name>
<evidence type="ECO:0000256" key="6">
    <source>
        <dbReference type="SAM" id="MobiDB-lite"/>
    </source>
</evidence>
<comment type="catalytic activity">
    <reaction evidence="5">
        <text>methanethiol + O2 + H2O = hydrogen sulfide + formaldehyde + H2O2 + H(+)</text>
        <dbReference type="Rhea" id="RHEA:11812"/>
        <dbReference type="ChEBI" id="CHEBI:15377"/>
        <dbReference type="ChEBI" id="CHEBI:15378"/>
        <dbReference type="ChEBI" id="CHEBI:15379"/>
        <dbReference type="ChEBI" id="CHEBI:16007"/>
        <dbReference type="ChEBI" id="CHEBI:16240"/>
        <dbReference type="ChEBI" id="CHEBI:16842"/>
        <dbReference type="ChEBI" id="CHEBI:29919"/>
        <dbReference type="EC" id="1.8.3.4"/>
    </reaction>
</comment>
<dbReference type="InterPro" id="IPR008826">
    <property type="entry name" value="Se-bd"/>
</dbReference>
<gene>
    <name evidence="7" type="ORF">ACERLL_17785</name>
</gene>
<accession>A0ABV4TZF7</accession>
<feature type="region of interest" description="Disordered" evidence="6">
    <location>
        <begin position="241"/>
        <end position="260"/>
    </location>
</feature>
<reference evidence="7 8" key="1">
    <citation type="submission" date="2024-08" db="EMBL/GenBank/DDBJ databases">
        <title>Whole-genome sequencing of halo(alkali)philic microorganisms from hypersaline lakes.</title>
        <authorList>
            <person name="Sorokin D.Y."/>
            <person name="Merkel A.Y."/>
            <person name="Messina E."/>
            <person name="Yakimov M."/>
        </authorList>
    </citation>
    <scope>NUCLEOTIDE SEQUENCE [LARGE SCALE GENOMIC DNA]</scope>
    <source>
        <strain evidence="7 8">Cl-TMA</strain>
    </source>
</reference>
<evidence type="ECO:0000256" key="2">
    <source>
        <dbReference type="ARBA" id="ARBA00005606"/>
    </source>
</evidence>
<dbReference type="RefSeq" id="WP_373657436.1">
    <property type="nucleotide sequence ID" value="NZ_JBGUAW010000042.1"/>
</dbReference>
<organism evidence="7 8">
    <name type="scientific">Thiohalorhabdus methylotrophus</name>
    <dbReference type="NCBI Taxonomy" id="3242694"/>
    <lineage>
        <taxon>Bacteria</taxon>
        <taxon>Pseudomonadati</taxon>
        <taxon>Pseudomonadota</taxon>
        <taxon>Gammaproteobacteria</taxon>
        <taxon>Thiohalorhabdales</taxon>
        <taxon>Thiohalorhabdaceae</taxon>
        <taxon>Thiohalorhabdus</taxon>
    </lineage>
</organism>
<evidence type="ECO:0000256" key="5">
    <source>
        <dbReference type="ARBA" id="ARBA00047539"/>
    </source>
</evidence>
<evidence type="ECO:0000256" key="3">
    <source>
        <dbReference type="ARBA" id="ARBA00012510"/>
    </source>
</evidence>
<evidence type="ECO:0000256" key="1">
    <source>
        <dbReference type="ARBA" id="ARBA00005177"/>
    </source>
</evidence>
<dbReference type="Gene3D" id="2.130.10.10">
    <property type="entry name" value="YVTN repeat-like/Quinoprotein amine dehydrogenase"/>
    <property type="match status" value="1"/>
</dbReference>